<evidence type="ECO:0000313" key="1">
    <source>
        <dbReference type="EMBL" id="GAB77728.1"/>
    </source>
</evidence>
<comment type="caution">
    <text evidence="1">The sequence shown here is derived from an EMBL/GenBank/DDBJ whole genome shotgun (WGS) entry which is preliminary data.</text>
</comment>
<sequence length="66" mass="7073">MNDGTVDAGARPFQVLRIHEMSEVDLVGKAVVRNNVYPGAKKVLRGAPESVAQTKNLSLSHGGDRD</sequence>
<proteinExistence type="predicted"/>
<dbReference type="EMBL" id="BAGZ01000005">
    <property type="protein sequence ID" value="GAB77728.1"/>
    <property type="molecule type" value="Genomic_DNA"/>
</dbReference>
<gene>
    <name evidence="1" type="ORF">AUCHE_05_06430</name>
</gene>
<reference evidence="1 2" key="1">
    <citation type="submission" date="2012-08" db="EMBL/GenBank/DDBJ databases">
        <title>Whole genome shotgun sequence of Austwickia chelonae NBRC 105200.</title>
        <authorList>
            <person name="Yoshida I."/>
            <person name="Hosoyama A."/>
            <person name="Tsuchikane K."/>
            <person name="Katsumata H."/>
            <person name="Ando Y."/>
            <person name="Ohji S."/>
            <person name="Hamada M."/>
            <person name="Tamura T."/>
            <person name="Yamazoe A."/>
            <person name="Yamazaki S."/>
            <person name="Fujita N."/>
        </authorList>
    </citation>
    <scope>NUCLEOTIDE SEQUENCE [LARGE SCALE GENOMIC DNA]</scope>
    <source>
        <strain evidence="1 2">NBRC 105200</strain>
    </source>
</reference>
<dbReference type="AlphaFoldDB" id="K6V672"/>
<keyword evidence="2" id="KW-1185">Reference proteome</keyword>
<evidence type="ECO:0000313" key="2">
    <source>
        <dbReference type="Proteomes" id="UP000008495"/>
    </source>
</evidence>
<name>K6V672_9MICO</name>
<organism evidence="1 2">
    <name type="scientific">Austwickia chelonae NBRC 105200</name>
    <dbReference type="NCBI Taxonomy" id="1184607"/>
    <lineage>
        <taxon>Bacteria</taxon>
        <taxon>Bacillati</taxon>
        <taxon>Actinomycetota</taxon>
        <taxon>Actinomycetes</taxon>
        <taxon>Micrococcales</taxon>
        <taxon>Dermatophilaceae</taxon>
        <taxon>Austwickia</taxon>
    </lineage>
</organism>
<accession>K6V672</accession>
<dbReference type="Proteomes" id="UP000008495">
    <property type="component" value="Unassembled WGS sequence"/>
</dbReference>
<protein>
    <submittedName>
        <fullName evidence="1">Uncharacterized protein</fullName>
    </submittedName>
</protein>